<organism evidence="1 2">
    <name type="scientific">Fusarium equiseti</name>
    <name type="common">Fusarium scirpi</name>
    <dbReference type="NCBI Taxonomy" id="61235"/>
    <lineage>
        <taxon>Eukaryota</taxon>
        <taxon>Fungi</taxon>
        <taxon>Dikarya</taxon>
        <taxon>Ascomycota</taxon>
        <taxon>Pezizomycotina</taxon>
        <taxon>Sordariomycetes</taxon>
        <taxon>Hypocreomycetidae</taxon>
        <taxon>Hypocreales</taxon>
        <taxon>Nectriaceae</taxon>
        <taxon>Fusarium</taxon>
        <taxon>Fusarium incarnatum-equiseti species complex</taxon>
    </lineage>
</organism>
<protein>
    <submittedName>
        <fullName evidence="1">Uncharacterized protein</fullName>
    </submittedName>
</protein>
<dbReference type="EMBL" id="CAJSTJ010000151">
    <property type="protein sequence ID" value="CAG7562650.1"/>
    <property type="molecule type" value="Genomic_DNA"/>
</dbReference>
<proteinExistence type="predicted"/>
<reference evidence="1" key="1">
    <citation type="submission" date="2021-05" db="EMBL/GenBank/DDBJ databases">
        <authorList>
            <person name="Khan N."/>
        </authorList>
    </citation>
    <scope>NUCLEOTIDE SEQUENCE</scope>
</reference>
<gene>
    <name evidence="1" type="ORF">FEQUK3_LOCUS8344</name>
</gene>
<sequence length="334" mass="39226">MAQKRPEEEPEVAHWKFMAVVRKFDMEEKFEDQALPELYATHSTFQHTRHDAYPTEYYDEALEQLKKQRGMGVMINHAWSAQAGQVACLAQYCGFRDAQELTAYVDIIVPDIVHEAAFIASNLERKTKEDSTDNVMEFQNFVEENHFYDLGGPEHEGWVKPYDFTEKFERPSPAELIQAYKDNTQIRRFVDQIVNHCPEPTFVPVRNWHFRRDTFTDLKLCPEAFVLCHAAQILLFAPQNWCRDRVYSRDVTKYEHRFPTPDFIGGGTEKVVAGLFSMEDLHRAILLLYYLIRRRKQAKWFGKVPEDSELEFPGYHQPAVSQWHQYCVTCTQKA</sequence>
<evidence type="ECO:0000313" key="2">
    <source>
        <dbReference type="Proteomes" id="UP000693738"/>
    </source>
</evidence>
<evidence type="ECO:0000313" key="1">
    <source>
        <dbReference type="EMBL" id="CAG7562650.1"/>
    </source>
</evidence>
<comment type="caution">
    <text evidence="1">The sequence shown here is derived from an EMBL/GenBank/DDBJ whole genome shotgun (WGS) entry which is preliminary data.</text>
</comment>
<accession>A0A8J2ITH8</accession>
<name>A0A8J2ITH8_FUSEQ</name>
<dbReference type="Proteomes" id="UP000693738">
    <property type="component" value="Unassembled WGS sequence"/>
</dbReference>
<dbReference type="AlphaFoldDB" id="A0A8J2ITH8"/>